<feature type="region of interest" description="Disordered" evidence="1">
    <location>
        <begin position="118"/>
        <end position="140"/>
    </location>
</feature>
<sequence>MTFACRRVVKRVFDYCAGYTMVEIQRPDKIRNVNGGSEGVGFSVNGDYKIDIDDEQWEHVVQMDNNAKFMRNKPWPFWEAWQCIFGKDRAIGGGAENVDAATTRVCAQLGGGSQCNESAYHPTCEDSSTNDETNPVVEDP</sequence>
<dbReference type="EMBL" id="JBEAFC010000009">
    <property type="protein sequence ID" value="KAL1540580.1"/>
    <property type="molecule type" value="Genomic_DNA"/>
</dbReference>
<proteinExistence type="predicted"/>
<reference evidence="2 3" key="1">
    <citation type="submission" date="2024-06" db="EMBL/GenBank/DDBJ databases">
        <title>A chromosome level genome sequence of Diviner's sage (Salvia divinorum).</title>
        <authorList>
            <person name="Ford S.A."/>
            <person name="Ro D.-K."/>
            <person name="Ness R.W."/>
            <person name="Phillips M.A."/>
        </authorList>
    </citation>
    <scope>NUCLEOTIDE SEQUENCE [LARGE SCALE GENOMIC DNA]</scope>
    <source>
        <strain evidence="2">SAF-2024a</strain>
        <tissue evidence="2">Leaf</tissue>
    </source>
</reference>
<accession>A0ABD1G8X5</accession>
<gene>
    <name evidence="2" type="ORF">AAHA92_24914</name>
</gene>
<evidence type="ECO:0000313" key="3">
    <source>
        <dbReference type="Proteomes" id="UP001567538"/>
    </source>
</evidence>
<organism evidence="2 3">
    <name type="scientific">Salvia divinorum</name>
    <name type="common">Maria pastora</name>
    <name type="synonym">Diviner's sage</name>
    <dbReference type="NCBI Taxonomy" id="28513"/>
    <lineage>
        <taxon>Eukaryota</taxon>
        <taxon>Viridiplantae</taxon>
        <taxon>Streptophyta</taxon>
        <taxon>Embryophyta</taxon>
        <taxon>Tracheophyta</taxon>
        <taxon>Spermatophyta</taxon>
        <taxon>Magnoliopsida</taxon>
        <taxon>eudicotyledons</taxon>
        <taxon>Gunneridae</taxon>
        <taxon>Pentapetalae</taxon>
        <taxon>asterids</taxon>
        <taxon>lamiids</taxon>
        <taxon>Lamiales</taxon>
        <taxon>Lamiaceae</taxon>
        <taxon>Nepetoideae</taxon>
        <taxon>Mentheae</taxon>
        <taxon>Salviinae</taxon>
        <taxon>Salvia</taxon>
        <taxon>Salvia subgen. Calosphace</taxon>
    </lineage>
</organism>
<comment type="caution">
    <text evidence="2">The sequence shown here is derived from an EMBL/GenBank/DDBJ whole genome shotgun (WGS) entry which is preliminary data.</text>
</comment>
<protein>
    <submittedName>
        <fullName evidence="2">Uncharacterized protein</fullName>
    </submittedName>
</protein>
<evidence type="ECO:0000256" key="1">
    <source>
        <dbReference type="SAM" id="MobiDB-lite"/>
    </source>
</evidence>
<dbReference type="AlphaFoldDB" id="A0ABD1G8X5"/>
<evidence type="ECO:0000313" key="2">
    <source>
        <dbReference type="EMBL" id="KAL1540580.1"/>
    </source>
</evidence>
<keyword evidence="3" id="KW-1185">Reference proteome</keyword>
<name>A0ABD1G8X5_SALDI</name>
<dbReference type="Proteomes" id="UP001567538">
    <property type="component" value="Unassembled WGS sequence"/>
</dbReference>